<dbReference type="AlphaFoldDB" id="A0A420Y9Q4"/>
<name>A0A420Y9Q4_9PEZI</name>
<keyword evidence="2" id="KW-1185">Reference proteome</keyword>
<gene>
    <name evidence="1" type="ORF">DL546_001341</name>
</gene>
<organism evidence="1 2">
    <name type="scientific">Coniochaeta pulveracea</name>
    <dbReference type="NCBI Taxonomy" id="177199"/>
    <lineage>
        <taxon>Eukaryota</taxon>
        <taxon>Fungi</taxon>
        <taxon>Dikarya</taxon>
        <taxon>Ascomycota</taxon>
        <taxon>Pezizomycotina</taxon>
        <taxon>Sordariomycetes</taxon>
        <taxon>Sordariomycetidae</taxon>
        <taxon>Coniochaetales</taxon>
        <taxon>Coniochaetaceae</taxon>
        <taxon>Coniochaeta</taxon>
    </lineage>
</organism>
<evidence type="ECO:0000313" key="2">
    <source>
        <dbReference type="Proteomes" id="UP000275385"/>
    </source>
</evidence>
<evidence type="ECO:0000313" key="1">
    <source>
        <dbReference type="EMBL" id="RKU44547.1"/>
    </source>
</evidence>
<reference evidence="1 2" key="1">
    <citation type="submission" date="2018-08" db="EMBL/GenBank/DDBJ databases">
        <title>Draft genome of the lignicolous fungus Coniochaeta pulveracea.</title>
        <authorList>
            <person name="Borstlap C.J."/>
            <person name="De Witt R.N."/>
            <person name="Botha A."/>
            <person name="Volschenk H."/>
        </authorList>
    </citation>
    <scope>NUCLEOTIDE SEQUENCE [LARGE SCALE GENOMIC DNA]</scope>
    <source>
        <strain evidence="1 2">CAB683</strain>
    </source>
</reference>
<accession>A0A420Y9Q4</accession>
<comment type="caution">
    <text evidence="1">The sequence shown here is derived from an EMBL/GenBank/DDBJ whole genome shotgun (WGS) entry which is preliminary data.</text>
</comment>
<sequence length="108" mass="12784">MKTYMSAVNQVDVWRPSSNRQMKALDRYGKGNYKTLDKTMWVEVLLVWRRRNRRASKATGFDDKRLRQLRTKIQPKTDDEKDDLDPALSYAAVSRSSRSRRYVWALLA</sequence>
<protein>
    <submittedName>
        <fullName evidence="1">Uncharacterized protein</fullName>
    </submittedName>
</protein>
<proteinExistence type="predicted"/>
<dbReference type="Proteomes" id="UP000275385">
    <property type="component" value="Unassembled WGS sequence"/>
</dbReference>
<dbReference type="EMBL" id="QVQW01000029">
    <property type="protein sequence ID" value="RKU44547.1"/>
    <property type="molecule type" value="Genomic_DNA"/>
</dbReference>